<dbReference type="Proteomes" id="UP000554965">
    <property type="component" value="Unassembled WGS sequence"/>
</dbReference>
<dbReference type="AlphaFoldDB" id="A0A7Z7NCN9"/>
<accession>A0A7Z7NCN9</accession>
<proteinExistence type="predicted"/>
<dbReference type="EMBL" id="OCTY01000002">
    <property type="protein sequence ID" value="SOJ57157.1"/>
    <property type="molecule type" value="Genomic_DNA"/>
</dbReference>
<name>A0A7Z7NCN9_9MYCO</name>
<keyword evidence="2" id="KW-1185">Reference proteome</keyword>
<gene>
    <name evidence="1" type="ORF">MSIMFB_04635</name>
</gene>
<evidence type="ECO:0000313" key="2">
    <source>
        <dbReference type="Proteomes" id="UP000554965"/>
    </source>
</evidence>
<comment type="caution">
    <text evidence="1">The sequence shown here is derived from an EMBL/GenBank/DDBJ whole genome shotgun (WGS) entry which is preliminary data.</text>
</comment>
<sequence length="76" mass="8211">MDLVLPCSSFDEGWRSIARSLARHPAPEPKRVISGVPPDEAIASLARLWVADAHWRAAERVTNRIAGPGPEARGAT</sequence>
<organism evidence="1 2">
    <name type="scientific">Mycobacterium simulans</name>
    <dbReference type="NCBI Taxonomy" id="627089"/>
    <lineage>
        <taxon>Bacteria</taxon>
        <taxon>Bacillati</taxon>
        <taxon>Actinomycetota</taxon>
        <taxon>Actinomycetes</taxon>
        <taxon>Mycobacteriales</taxon>
        <taxon>Mycobacteriaceae</taxon>
        <taxon>Mycobacterium</taxon>
    </lineage>
</organism>
<reference evidence="1 2" key="1">
    <citation type="submission" date="2017-10" db="EMBL/GenBank/DDBJ databases">
        <authorList>
            <consortium name="Urmite Genomes"/>
        </authorList>
    </citation>
    <scope>NUCLEOTIDE SEQUENCE [LARGE SCALE GENOMIC DNA]</scope>
    <source>
        <strain evidence="1 2">FB-527</strain>
    </source>
</reference>
<protein>
    <submittedName>
        <fullName evidence="1">Uncharacterized protein</fullName>
    </submittedName>
</protein>
<evidence type="ECO:0000313" key="1">
    <source>
        <dbReference type="EMBL" id="SOJ57157.1"/>
    </source>
</evidence>